<dbReference type="EMBL" id="JACIER010000049">
    <property type="protein sequence ID" value="MBB4046487.1"/>
    <property type="molecule type" value="Genomic_DNA"/>
</dbReference>
<keyword evidence="2" id="KW-1185">Reference proteome</keyword>
<sequence length="47" mass="5346">MSLHGVRVQESGKSECRSVMEGIRIEPESRVDTDNIIRRESGQTSVW</sequence>
<dbReference type="RefSeq" id="WP_158332255.1">
    <property type="nucleotide sequence ID" value="NZ_JACIER010000049.1"/>
</dbReference>
<organism evidence="1 2">
    <name type="scientific">Bacteroides reticulotermitis</name>
    <dbReference type="NCBI Taxonomy" id="1133319"/>
    <lineage>
        <taxon>Bacteria</taxon>
        <taxon>Pseudomonadati</taxon>
        <taxon>Bacteroidota</taxon>
        <taxon>Bacteroidia</taxon>
        <taxon>Bacteroidales</taxon>
        <taxon>Bacteroidaceae</taxon>
        <taxon>Bacteroides</taxon>
    </lineage>
</organism>
<evidence type="ECO:0000313" key="1">
    <source>
        <dbReference type="EMBL" id="MBB4046487.1"/>
    </source>
</evidence>
<protein>
    <submittedName>
        <fullName evidence="1">Uncharacterized protein</fullName>
    </submittedName>
</protein>
<reference evidence="1" key="1">
    <citation type="submission" date="2020-08" db="EMBL/GenBank/DDBJ databases">
        <title>Genomic Encyclopedia of Type Strains, Phase IV (KMG-IV): sequencing the most valuable type-strain genomes for metagenomic binning, comparative biology and taxonomic classification.</title>
        <authorList>
            <person name="Goeker M."/>
        </authorList>
    </citation>
    <scope>NUCLEOTIDE SEQUENCE [LARGE SCALE GENOMIC DNA]</scope>
    <source>
        <strain evidence="1">DSM 105720</strain>
    </source>
</reference>
<gene>
    <name evidence="1" type="ORF">GGR06_004328</name>
</gene>
<comment type="caution">
    <text evidence="1">The sequence shown here is derived from an EMBL/GenBank/DDBJ whole genome shotgun (WGS) entry which is preliminary data.</text>
</comment>
<dbReference type="Proteomes" id="UP000560658">
    <property type="component" value="Unassembled WGS sequence"/>
</dbReference>
<proteinExistence type="predicted"/>
<dbReference type="AlphaFoldDB" id="A0A840D1Y4"/>
<name>A0A840D1Y4_9BACE</name>
<accession>A0A840D1Y4</accession>
<evidence type="ECO:0000313" key="2">
    <source>
        <dbReference type="Proteomes" id="UP000560658"/>
    </source>
</evidence>